<evidence type="ECO:0000256" key="2">
    <source>
        <dbReference type="ARBA" id="ARBA00022448"/>
    </source>
</evidence>
<keyword evidence="4" id="KW-0547">Nucleotide-binding</keyword>
<dbReference type="Proteomes" id="UP000252147">
    <property type="component" value="Unassembled WGS sequence"/>
</dbReference>
<dbReference type="Pfam" id="PF00005">
    <property type="entry name" value="ABC_tran"/>
    <property type="match status" value="1"/>
</dbReference>
<dbReference type="InterPro" id="IPR003439">
    <property type="entry name" value="ABC_transporter-like_ATP-bd"/>
</dbReference>
<sequence>MIEVCNLYKSFKADTGKKGFFGTVKEPFFAVNDMSFTLYKGQVLSILGPNGCGKTTTLRMIAGMLEPSSGTAIVNNIDVRADKHKVKSNIGYMTNNTSLYDRLTVIETIKFFAELNQIPVVTYKKRAEELFSQLDMNDYLNKKIADLSTGMKQKTSIVRTLIHDPDVVILDEPTTGVDITGQSIIMDLVNSIKQQGKTIIFSTHQLGEVKDIADKIVVMAKGKKLFDGTTSEYQAKKPNHSFNEIFTEITNG</sequence>
<dbReference type="SUPFAM" id="SSF52540">
    <property type="entry name" value="P-loop containing nucleoside triphosphate hydrolases"/>
    <property type="match status" value="1"/>
</dbReference>
<comment type="similarity">
    <text evidence="1">Belongs to the ABC transporter superfamily.</text>
</comment>
<dbReference type="PROSITE" id="PS50893">
    <property type="entry name" value="ABC_TRANSPORTER_2"/>
    <property type="match status" value="1"/>
</dbReference>
<comment type="caution">
    <text evidence="7">The sequence shown here is derived from an EMBL/GenBank/DDBJ whole genome shotgun (WGS) entry which is preliminary data.</text>
</comment>
<dbReference type="GO" id="GO:0005524">
    <property type="term" value="F:ATP binding"/>
    <property type="evidence" value="ECO:0007669"/>
    <property type="project" value="UniProtKB-KW"/>
</dbReference>
<name>A0A368BLC1_9GAMM</name>
<keyword evidence="3" id="KW-0536">Nodulation</keyword>
<keyword evidence="2" id="KW-0813">Transport</keyword>
<proteinExistence type="inferred from homology"/>
<evidence type="ECO:0000259" key="6">
    <source>
        <dbReference type="PROSITE" id="PS50893"/>
    </source>
</evidence>
<dbReference type="PANTHER" id="PTHR42711:SF5">
    <property type="entry name" value="ABC TRANSPORTER ATP-BINDING PROTEIN NATA"/>
    <property type="match status" value="1"/>
</dbReference>
<dbReference type="AlphaFoldDB" id="A0A368BLC1"/>
<dbReference type="InterPro" id="IPR003593">
    <property type="entry name" value="AAA+_ATPase"/>
</dbReference>
<dbReference type="Gene3D" id="3.40.50.300">
    <property type="entry name" value="P-loop containing nucleotide triphosphate hydrolases"/>
    <property type="match status" value="1"/>
</dbReference>
<evidence type="ECO:0000256" key="4">
    <source>
        <dbReference type="ARBA" id="ARBA00022741"/>
    </source>
</evidence>
<evidence type="ECO:0000256" key="1">
    <source>
        <dbReference type="ARBA" id="ARBA00005417"/>
    </source>
</evidence>
<organism evidence="7 8">
    <name type="scientific">SAR86 cluster bacterium</name>
    <dbReference type="NCBI Taxonomy" id="2030880"/>
    <lineage>
        <taxon>Bacteria</taxon>
        <taxon>Pseudomonadati</taxon>
        <taxon>Pseudomonadota</taxon>
        <taxon>Gammaproteobacteria</taxon>
        <taxon>SAR86 cluster</taxon>
    </lineage>
</organism>
<evidence type="ECO:0000313" key="7">
    <source>
        <dbReference type="EMBL" id="RCL38119.1"/>
    </source>
</evidence>
<dbReference type="InterPro" id="IPR050763">
    <property type="entry name" value="ABC_transporter_ATP-binding"/>
</dbReference>
<reference evidence="7 8" key="1">
    <citation type="journal article" date="2018" name="Microbiome">
        <title>Fine metagenomic profile of the Mediterranean stratified and mixed water columns revealed by assembly and recruitment.</title>
        <authorList>
            <person name="Haro-Moreno J.M."/>
            <person name="Lopez-Perez M."/>
            <person name="De La Torre J.R."/>
            <person name="Picazo A."/>
            <person name="Camacho A."/>
            <person name="Rodriguez-Valera F."/>
        </authorList>
    </citation>
    <scope>NUCLEOTIDE SEQUENCE [LARGE SCALE GENOMIC DNA]</scope>
    <source>
        <strain evidence="7">MED-G83</strain>
    </source>
</reference>
<dbReference type="GO" id="GO:0016887">
    <property type="term" value="F:ATP hydrolysis activity"/>
    <property type="evidence" value="ECO:0007669"/>
    <property type="project" value="InterPro"/>
</dbReference>
<evidence type="ECO:0000313" key="8">
    <source>
        <dbReference type="Proteomes" id="UP000252147"/>
    </source>
</evidence>
<feature type="domain" description="ABC transporter" evidence="6">
    <location>
        <begin position="2"/>
        <end position="246"/>
    </location>
</feature>
<dbReference type="EMBL" id="QOPD01000005">
    <property type="protein sequence ID" value="RCL38119.1"/>
    <property type="molecule type" value="Genomic_DNA"/>
</dbReference>
<protein>
    <submittedName>
        <fullName evidence="7">ABC transporter ATP-binding protein</fullName>
    </submittedName>
</protein>
<keyword evidence="5 7" id="KW-0067">ATP-binding</keyword>
<evidence type="ECO:0000256" key="5">
    <source>
        <dbReference type="ARBA" id="ARBA00022840"/>
    </source>
</evidence>
<evidence type="ECO:0000256" key="3">
    <source>
        <dbReference type="ARBA" id="ARBA00022458"/>
    </source>
</evidence>
<dbReference type="SMART" id="SM00382">
    <property type="entry name" value="AAA"/>
    <property type="match status" value="1"/>
</dbReference>
<gene>
    <name evidence="7" type="ORF">DBW97_03550</name>
</gene>
<accession>A0A368BLC1</accession>
<dbReference type="InterPro" id="IPR027417">
    <property type="entry name" value="P-loop_NTPase"/>
</dbReference>
<dbReference type="PANTHER" id="PTHR42711">
    <property type="entry name" value="ABC TRANSPORTER ATP-BINDING PROTEIN"/>
    <property type="match status" value="1"/>
</dbReference>